<dbReference type="Pfam" id="PF00293">
    <property type="entry name" value="NUDIX"/>
    <property type="match status" value="1"/>
</dbReference>
<dbReference type="EMBL" id="CAFAAQ010000063">
    <property type="protein sequence ID" value="CAB4806289.1"/>
    <property type="molecule type" value="Genomic_DNA"/>
</dbReference>
<accession>A0A6J6YB82</accession>
<dbReference type="CDD" id="cd02883">
    <property type="entry name" value="NUDIX_Hydrolase"/>
    <property type="match status" value="1"/>
</dbReference>
<reference evidence="2" key="1">
    <citation type="submission" date="2020-05" db="EMBL/GenBank/DDBJ databases">
        <authorList>
            <person name="Chiriac C."/>
            <person name="Salcher M."/>
            <person name="Ghai R."/>
            <person name="Kavagutti S V."/>
        </authorList>
    </citation>
    <scope>NUCLEOTIDE SEQUENCE</scope>
</reference>
<dbReference type="PROSITE" id="PS51462">
    <property type="entry name" value="NUDIX"/>
    <property type="match status" value="1"/>
</dbReference>
<sequence>MSHLAVHVAALVVSGDDFLMLRQHKNWALPATAVRYGETLAEAVVRALGDQVGVAEAICGPFIGWAESIDTETPQSHTLTMYFQAVLLDSTTQPASQTAEVRWIPSWDAAELGLADGLAEFLGEHGLIETLI</sequence>
<dbReference type="InterPro" id="IPR000086">
    <property type="entry name" value="NUDIX_hydrolase_dom"/>
</dbReference>
<protein>
    <submittedName>
        <fullName evidence="2">Unannotated protein</fullName>
    </submittedName>
</protein>
<evidence type="ECO:0000313" key="2">
    <source>
        <dbReference type="EMBL" id="CAB4806289.1"/>
    </source>
</evidence>
<dbReference type="InterPro" id="IPR015797">
    <property type="entry name" value="NUDIX_hydrolase-like_dom_sf"/>
</dbReference>
<gene>
    <name evidence="2" type="ORF">UFOPK3046_00859</name>
</gene>
<dbReference type="SUPFAM" id="SSF55811">
    <property type="entry name" value="Nudix"/>
    <property type="match status" value="1"/>
</dbReference>
<feature type="domain" description="Nudix hydrolase" evidence="1">
    <location>
        <begin position="1"/>
        <end position="127"/>
    </location>
</feature>
<dbReference type="Gene3D" id="3.90.79.10">
    <property type="entry name" value="Nucleoside Triphosphate Pyrophosphohydrolase"/>
    <property type="match status" value="1"/>
</dbReference>
<name>A0A6J6YB82_9ZZZZ</name>
<proteinExistence type="predicted"/>
<organism evidence="2">
    <name type="scientific">freshwater metagenome</name>
    <dbReference type="NCBI Taxonomy" id="449393"/>
    <lineage>
        <taxon>unclassified sequences</taxon>
        <taxon>metagenomes</taxon>
        <taxon>ecological metagenomes</taxon>
    </lineage>
</organism>
<dbReference type="AlphaFoldDB" id="A0A6J6YB82"/>
<evidence type="ECO:0000259" key="1">
    <source>
        <dbReference type="PROSITE" id="PS51462"/>
    </source>
</evidence>